<evidence type="ECO:0000256" key="1">
    <source>
        <dbReference type="ARBA" id="ARBA00008344"/>
    </source>
</evidence>
<dbReference type="InterPro" id="IPR051065">
    <property type="entry name" value="Ras-related_GTPase"/>
</dbReference>
<evidence type="ECO:0000313" key="5">
    <source>
        <dbReference type="EMBL" id="GFT39526.1"/>
    </source>
</evidence>
<proteinExistence type="inferred from homology"/>
<dbReference type="Proteomes" id="UP000887013">
    <property type="component" value="Unassembled WGS sequence"/>
</dbReference>
<dbReference type="OrthoDB" id="6433151at2759"/>
<comment type="similarity">
    <text evidence="1">Belongs to the small GTPase superfamily. Ras family.</text>
</comment>
<comment type="caution">
    <text evidence="5">The sequence shown here is derived from an EMBL/GenBank/DDBJ whole genome shotgun (WGS) entry which is preliminary data.</text>
</comment>
<comment type="catalytic activity">
    <reaction evidence="4">
        <text>GTP + H2O = GDP + phosphate + H(+)</text>
        <dbReference type="Rhea" id="RHEA:19669"/>
        <dbReference type="ChEBI" id="CHEBI:15377"/>
        <dbReference type="ChEBI" id="CHEBI:15378"/>
        <dbReference type="ChEBI" id="CHEBI:37565"/>
        <dbReference type="ChEBI" id="CHEBI:43474"/>
        <dbReference type="ChEBI" id="CHEBI:58189"/>
        <dbReference type="EC" id="3.6.5.2"/>
    </reaction>
</comment>
<dbReference type="EC" id="3.6.5.2" evidence="2"/>
<dbReference type="GO" id="GO:0003925">
    <property type="term" value="F:G protein activity"/>
    <property type="evidence" value="ECO:0007669"/>
    <property type="project" value="UniProtKB-EC"/>
</dbReference>
<reference evidence="5" key="1">
    <citation type="submission" date="2020-08" db="EMBL/GenBank/DDBJ databases">
        <title>Multicomponent nature underlies the extraordinary mechanical properties of spider dragline silk.</title>
        <authorList>
            <person name="Kono N."/>
            <person name="Nakamura H."/>
            <person name="Mori M."/>
            <person name="Yoshida Y."/>
            <person name="Ohtoshi R."/>
            <person name="Malay A.D."/>
            <person name="Moran D.A.P."/>
            <person name="Tomita M."/>
            <person name="Numata K."/>
            <person name="Arakawa K."/>
        </authorList>
    </citation>
    <scope>NUCLEOTIDE SEQUENCE</scope>
</reference>
<dbReference type="Gene3D" id="3.40.50.300">
    <property type="entry name" value="P-loop containing nucleotide triphosphate hydrolases"/>
    <property type="match status" value="1"/>
</dbReference>
<name>A0A8X6NYX9_NEPPI</name>
<evidence type="ECO:0000256" key="3">
    <source>
        <dbReference type="ARBA" id="ARBA00022801"/>
    </source>
</evidence>
<dbReference type="PANTHER" id="PTHR45704">
    <property type="entry name" value="RAS-LIKE FAMILY MEMBER 11"/>
    <property type="match status" value="1"/>
</dbReference>
<dbReference type="InterPro" id="IPR001806">
    <property type="entry name" value="Small_GTPase"/>
</dbReference>
<accession>A0A8X6NYX9</accession>
<keyword evidence="6" id="KW-1185">Reference proteome</keyword>
<dbReference type="EMBL" id="BMAW01063278">
    <property type="protein sequence ID" value="GFT39526.1"/>
    <property type="molecule type" value="Genomic_DNA"/>
</dbReference>
<dbReference type="GO" id="GO:0005525">
    <property type="term" value="F:GTP binding"/>
    <property type="evidence" value="ECO:0007669"/>
    <property type="project" value="InterPro"/>
</dbReference>
<evidence type="ECO:0000256" key="2">
    <source>
        <dbReference type="ARBA" id="ARBA00011984"/>
    </source>
</evidence>
<evidence type="ECO:0000313" key="6">
    <source>
        <dbReference type="Proteomes" id="UP000887013"/>
    </source>
</evidence>
<dbReference type="SUPFAM" id="SSF52540">
    <property type="entry name" value="P-loop containing nucleoside triphosphate hydrolases"/>
    <property type="match status" value="1"/>
</dbReference>
<dbReference type="AlphaFoldDB" id="A0A8X6NYX9"/>
<sequence length="90" mass="10124">MENVDGYVVVYSITDRKSFKTSKEMLRSLNHGFEIVGYSPVCLIGNKLDLNHMTPNIKPCVPWKVLANLDSLHVLTCGESKHDSYAMPIL</sequence>
<dbReference type="Pfam" id="PF00071">
    <property type="entry name" value="Ras"/>
    <property type="match status" value="1"/>
</dbReference>
<protein>
    <recommendedName>
        <fullName evidence="2">small monomeric GTPase</fullName>
        <ecNumber evidence="2">3.6.5.2</ecNumber>
    </recommendedName>
</protein>
<dbReference type="InterPro" id="IPR027417">
    <property type="entry name" value="P-loop_NTPase"/>
</dbReference>
<gene>
    <name evidence="5" type="primary">rergl_0</name>
    <name evidence="5" type="ORF">NPIL_561091</name>
</gene>
<keyword evidence="3" id="KW-0378">Hydrolase</keyword>
<organism evidence="5 6">
    <name type="scientific">Nephila pilipes</name>
    <name type="common">Giant wood spider</name>
    <name type="synonym">Nephila maculata</name>
    <dbReference type="NCBI Taxonomy" id="299642"/>
    <lineage>
        <taxon>Eukaryota</taxon>
        <taxon>Metazoa</taxon>
        <taxon>Ecdysozoa</taxon>
        <taxon>Arthropoda</taxon>
        <taxon>Chelicerata</taxon>
        <taxon>Arachnida</taxon>
        <taxon>Araneae</taxon>
        <taxon>Araneomorphae</taxon>
        <taxon>Entelegynae</taxon>
        <taxon>Araneoidea</taxon>
        <taxon>Nephilidae</taxon>
        <taxon>Nephila</taxon>
    </lineage>
</organism>
<evidence type="ECO:0000256" key="4">
    <source>
        <dbReference type="ARBA" id="ARBA00048098"/>
    </source>
</evidence>